<accession>A0A484KZW9</accession>
<gene>
    <name evidence="2" type="ORF">CCAM_LOCUS10178</name>
</gene>
<organism evidence="2 3">
    <name type="scientific">Cuscuta campestris</name>
    <dbReference type="NCBI Taxonomy" id="132261"/>
    <lineage>
        <taxon>Eukaryota</taxon>
        <taxon>Viridiplantae</taxon>
        <taxon>Streptophyta</taxon>
        <taxon>Embryophyta</taxon>
        <taxon>Tracheophyta</taxon>
        <taxon>Spermatophyta</taxon>
        <taxon>Magnoliopsida</taxon>
        <taxon>eudicotyledons</taxon>
        <taxon>Gunneridae</taxon>
        <taxon>Pentapetalae</taxon>
        <taxon>asterids</taxon>
        <taxon>lamiids</taxon>
        <taxon>Solanales</taxon>
        <taxon>Convolvulaceae</taxon>
        <taxon>Cuscuteae</taxon>
        <taxon>Cuscuta</taxon>
        <taxon>Cuscuta subgen. Grammica</taxon>
        <taxon>Cuscuta sect. Cleistogrammica</taxon>
    </lineage>
</organism>
<evidence type="ECO:0000313" key="3">
    <source>
        <dbReference type="Proteomes" id="UP000595140"/>
    </source>
</evidence>
<feature type="region of interest" description="Disordered" evidence="1">
    <location>
        <begin position="1"/>
        <end position="26"/>
    </location>
</feature>
<dbReference type="EMBL" id="OOIL02000691">
    <property type="protein sequence ID" value="VFQ68402.1"/>
    <property type="molecule type" value="Genomic_DNA"/>
</dbReference>
<protein>
    <recommendedName>
        <fullName evidence="4">CHCH domain-containing protein</fullName>
    </recommendedName>
</protein>
<reference evidence="2 3" key="1">
    <citation type="submission" date="2018-04" db="EMBL/GenBank/DDBJ databases">
        <authorList>
            <person name="Vogel A."/>
        </authorList>
    </citation>
    <scope>NUCLEOTIDE SEQUENCE [LARGE SCALE GENOMIC DNA]</scope>
</reference>
<evidence type="ECO:0008006" key="4">
    <source>
        <dbReference type="Google" id="ProtNLM"/>
    </source>
</evidence>
<name>A0A484KZW9_9ASTE</name>
<feature type="compositionally biased region" description="Polar residues" evidence="1">
    <location>
        <begin position="14"/>
        <end position="26"/>
    </location>
</feature>
<sequence>METRVSAGTDPLPETTTGRQSRGVSTQVIVGIPGKIGQAVRTSHIASRDDPCGSLAESLKDCLEMHNDRIEDCSHCALTLMECVKNVI</sequence>
<dbReference type="AlphaFoldDB" id="A0A484KZW9"/>
<proteinExistence type="predicted"/>
<dbReference type="Proteomes" id="UP000595140">
    <property type="component" value="Unassembled WGS sequence"/>
</dbReference>
<evidence type="ECO:0000256" key="1">
    <source>
        <dbReference type="SAM" id="MobiDB-lite"/>
    </source>
</evidence>
<keyword evidence="3" id="KW-1185">Reference proteome</keyword>
<evidence type="ECO:0000313" key="2">
    <source>
        <dbReference type="EMBL" id="VFQ68402.1"/>
    </source>
</evidence>